<sequence length="132" mass="15027">MRPEVLGSSGQNLCSGQTAEAHQHSGINIREDKYHQTTLSNHCDPDWESPEILDAGELEERYEHAENILWNIWGIPGNENFLFKRYCVAATMVADISAFEDSALLSLTQDARQLVEGQESMSDWVLRGEYRR</sequence>
<gene>
    <name evidence="1" type="ORF">NW766_010664</name>
</gene>
<accession>A0A9W8U622</accession>
<proteinExistence type="predicted"/>
<reference evidence="1" key="1">
    <citation type="submission" date="2022-10" db="EMBL/GenBank/DDBJ databases">
        <title>Fusarium specimens isolated from Avocado Roots.</title>
        <authorList>
            <person name="Stajich J."/>
            <person name="Roper C."/>
            <person name="Heimlech-Rivalta G."/>
        </authorList>
    </citation>
    <scope>NUCLEOTIDE SEQUENCE</scope>
    <source>
        <strain evidence="1">CF00143</strain>
    </source>
</reference>
<comment type="caution">
    <text evidence="1">The sequence shown here is derived from an EMBL/GenBank/DDBJ whole genome shotgun (WGS) entry which is preliminary data.</text>
</comment>
<dbReference type="Proteomes" id="UP001152130">
    <property type="component" value="Unassembled WGS sequence"/>
</dbReference>
<protein>
    <submittedName>
        <fullName evidence="1">Uncharacterized protein</fullName>
    </submittedName>
</protein>
<evidence type="ECO:0000313" key="2">
    <source>
        <dbReference type="Proteomes" id="UP001152130"/>
    </source>
</evidence>
<evidence type="ECO:0000313" key="1">
    <source>
        <dbReference type="EMBL" id="KAJ4006569.1"/>
    </source>
</evidence>
<organism evidence="1 2">
    <name type="scientific">Fusarium irregulare</name>
    <dbReference type="NCBI Taxonomy" id="2494466"/>
    <lineage>
        <taxon>Eukaryota</taxon>
        <taxon>Fungi</taxon>
        <taxon>Dikarya</taxon>
        <taxon>Ascomycota</taxon>
        <taxon>Pezizomycotina</taxon>
        <taxon>Sordariomycetes</taxon>
        <taxon>Hypocreomycetidae</taxon>
        <taxon>Hypocreales</taxon>
        <taxon>Nectriaceae</taxon>
        <taxon>Fusarium</taxon>
        <taxon>Fusarium incarnatum-equiseti species complex</taxon>
    </lineage>
</organism>
<dbReference type="AlphaFoldDB" id="A0A9W8U622"/>
<name>A0A9W8U622_9HYPO</name>
<dbReference type="EMBL" id="JAPDHF010000019">
    <property type="protein sequence ID" value="KAJ4006569.1"/>
    <property type="molecule type" value="Genomic_DNA"/>
</dbReference>
<keyword evidence="2" id="KW-1185">Reference proteome</keyword>